<evidence type="ECO:0000313" key="3">
    <source>
        <dbReference type="EMBL" id="SSY70194.1"/>
    </source>
</evidence>
<reference evidence="3 4" key="1">
    <citation type="submission" date="2018-06" db="EMBL/GenBank/DDBJ databases">
        <authorList>
            <consortium name="Pathogen Informatics"/>
            <person name="Doyle S."/>
        </authorList>
    </citation>
    <scope>NUCLEOTIDE SEQUENCE [LARGE SCALE GENOMIC DNA]</scope>
    <source>
        <strain evidence="3 4">NCTC10283</strain>
    </source>
</reference>
<dbReference type="EMBL" id="UFSO01000002">
    <property type="protein sequence ID" value="SSY70194.1"/>
    <property type="molecule type" value="Genomic_DNA"/>
</dbReference>
<dbReference type="OrthoDB" id="8265034at2"/>
<keyword evidence="2" id="KW-0472">Membrane</keyword>
<sequence>MKGWIYVLSNQSVPDWLAIGYADTDPAALVHQYGNSGIKLPYPFELQYALRTPYPKTLLQKIHDELAEKCVNPEHNSDWFECDLLTALRLVRKIAGHSATGEAFYGQARRLVEQAQAAEPPPSVMTATRLSDDEYADDTPVIQQVRTAPPIQRGQRPSPLIPPQPPRPAPPEPEKPAPPKEEPKWLVSALIVTFVILVIIAVFLGMRMFGYF</sequence>
<keyword evidence="2" id="KW-0812">Transmembrane</keyword>
<feature type="compositionally biased region" description="Pro residues" evidence="1">
    <location>
        <begin position="159"/>
        <end position="171"/>
    </location>
</feature>
<evidence type="ECO:0000313" key="4">
    <source>
        <dbReference type="Proteomes" id="UP000254209"/>
    </source>
</evidence>
<feature type="region of interest" description="Disordered" evidence="1">
    <location>
        <begin position="146"/>
        <end position="180"/>
    </location>
</feature>
<evidence type="ECO:0000256" key="2">
    <source>
        <dbReference type="SAM" id="Phobius"/>
    </source>
</evidence>
<proteinExistence type="predicted"/>
<gene>
    <name evidence="3" type="ORF">NCTC10283_00270</name>
</gene>
<organism evidence="3 4">
    <name type="scientific">Alysiella crassa</name>
    <dbReference type="NCBI Taxonomy" id="153491"/>
    <lineage>
        <taxon>Bacteria</taxon>
        <taxon>Pseudomonadati</taxon>
        <taxon>Pseudomonadota</taxon>
        <taxon>Betaproteobacteria</taxon>
        <taxon>Neisseriales</taxon>
        <taxon>Neisseriaceae</taxon>
        <taxon>Alysiella</taxon>
    </lineage>
</organism>
<dbReference type="AlphaFoldDB" id="A0A376BLV1"/>
<dbReference type="Proteomes" id="UP000254209">
    <property type="component" value="Unassembled WGS sequence"/>
</dbReference>
<dbReference type="Pfam" id="PF13455">
    <property type="entry name" value="MUG113"/>
    <property type="match status" value="1"/>
</dbReference>
<evidence type="ECO:0000256" key="1">
    <source>
        <dbReference type="SAM" id="MobiDB-lite"/>
    </source>
</evidence>
<dbReference type="STRING" id="1120980.GCA_000745955_01904"/>
<protein>
    <submittedName>
        <fullName evidence="3">Uncharacterized protein</fullName>
    </submittedName>
</protein>
<name>A0A376BLV1_9NEIS</name>
<keyword evidence="4" id="KW-1185">Reference proteome</keyword>
<feature type="transmembrane region" description="Helical" evidence="2">
    <location>
        <begin position="185"/>
        <end position="206"/>
    </location>
</feature>
<accession>A0A376BLV1</accession>
<dbReference type="RefSeq" id="WP_034294213.1">
    <property type="nucleotide sequence ID" value="NZ_CP091519.2"/>
</dbReference>
<keyword evidence="2" id="KW-1133">Transmembrane helix</keyword>